<geneLocation type="chloroplast" evidence="1"/>
<keyword evidence="1" id="KW-0934">Plastid</keyword>
<organism evidence="1">
    <name type="scientific">Chlorella vulgaris</name>
    <name type="common">Green alga</name>
    <dbReference type="NCBI Taxonomy" id="3077"/>
    <lineage>
        <taxon>Eukaryota</taxon>
        <taxon>Viridiplantae</taxon>
        <taxon>Chlorophyta</taxon>
        <taxon>core chlorophytes</taxon>
        <taxon>Trebouxiophyceae</taxon>
        <taxon>Chlorellales</taxon>
        <taxon>Chlorellaceae</taxon>
        <taxon>Chlorella clade</taxon>
        <taxon>Chlorella</taxon>
    </lineage>
</organism>
<reference evidence="1" key="1">
    <citation type="journal article" date="1997" name="Proc. Natl. Acad. Sci. U.S.A.">
        <title>Complete nucleotide sequence of the chloroplast genome from the green alga Chlorella vulgaris: the existence of genes possibly involved in chloroplast division.</title>
        <authorList>
            <person name="Wakasugi T."/>
            <person name="Nagai T."/>
            <person name="Kapoor M."/>
            <person name="Sugita M."/>
            <person name="Ito M."/>
            <person name="Ito S."/>
            <person name="Tsudzuki J."/>
            <person name="Nakashima K."/>
            <person name="Tsudzuki T."/>
            <person name="Suzuki Y."/>
            <person name="Hamada A."/>
            <person name="Ohta T."/>
            <person name="Inamura A."/>
            <person name="Yoshinaga K."/>
            <person name="Sugiura M."/>
        </authorList>
    </citation>
    <scope>NUCLEOTIDE SEQUENCE</scope>
</reference>
<sequence>MNSCQSEDSYHLDVTKLKRLSKKTFFSEDTTLTEDFFELYNSTFNFFFFKCRKIFF</sequence>
<dbReference type="AlphaFoldDB" id="V9H197"/>
<evidence type="ECO:0000313" key="2">
    <source>
        <dbReference type="EMBL" id="QSV10845.1"/>
    </source>
</evidence>
<reference evidence="2" key="2">
    <citation type="journal article" date="2021" name="Mitochondrial DNA Part B Resour">
        <title>The chloroplast genome of a unicellular green alga strain isolated from the rubber processing wastewater.</title>
        <authorList>
            <person name="Han B."/>
            <person name="Mu Y."/>
            <person name="Tan D."/>
            <person name="Ma S."/>
            <person name="Fu L."/>
            <person name="Sun X."/>
            <person name="Zhang J."/>
        </authorList>
    </citation>
    <scope>NUCLEOTIDE SEQUENCE</scope>
</reference>
<keyword evidence="1" id="KW-0150">Chloroplast</keyword>
<evidence type="ECO:0000313" key="1">
    <source>
        <dbReference type="EMBL" id="BAA57874.1"/>
    </source>
</evidence>
<name>V9H197_CHLVU</name>
<dbReference type="RefSeq" id="NP_045799.1">
    <property type="nucleotide sequence ID" value="NC_001865.1"/>
</dbReference>
<accession>V9H197</accession>
<dbReference type="EMBL" id="MT920676">
    <property type="protein sequence ID" value="QSV10845.1"/>
    <property type="molecule type" value="Genomic_DNA"/>
</dbReference>
<proteinExistence type="predicted"/>
<protein>
    <submittedName>
        <fullName evidence="1">Uncharacterized protein</fullName>
    </submittedName>
</protein>
<dbReference type="EMBL" id="AB001684">
    <property type="protein sequence ID" value="BAA57874.1"/>
    <property type="molecule type" value="Genomic_DNA"/>
</dbReference>
<dbReference type="GeneID" id="1457413"/>